<sequence>MAGGRALALFFLIAGVASLMSTVAGNQPSDPTHLTEKELQDFGRFAVMDHTLHDEGHRHSIQFCRVTGFEPVEGAPSRFDLKILVMGEDGRIRVAYALVEQDGDQTKKRLLSFTIIPPRDTPAQDLHPQCL</sequence>
<gene>
    <name evidence="2" type="ORF">AXF42_Ash015416</name>
</gene>
<keyword evidence="3" id="KW-1185">Reference proteome</keyword>
<reference evidence="2 3" key="1">
    <citation type="journal article" date="2017" name="Nature">
        <title>The Apostasia genome and the evolution of orchids.</title>
        <authorList>
            <person name="Zhang G.Q."/>
            <person name="Liu K.W."/>
            <person name="Li Z."/>
            <person name="Lohaus R."/>
            <person name="Hsiao Y.Y."/>
            <person name="Niu S.C."/>
            <person name="Wang J.Y."/>
            <person name="Lin Y.C."/>
            <person name="Xu Q."/>
            <person name="Chen L.J."/>
            <person name="Yoshida K."/>
            <person name="Fujiwara S."/>
            <person name="Wang Z.W."/>
            <person name="Zhang Y.Q."/>
            <person name="Mitsuda N."/>
            <person name="Wang M."/>
            <person name="Liu G.H."/>
            <person name="Pecoraro L."/>
            <person name="Huang H.X."/>
            <person name="Xiao X.J."/>
            <person name="Lin M."/>
            <person name="Wu X.Y."/>
            <person name="Wu W.L."/>
            <person name="Chen Y.Y."/>
            <person name="Chang S.B."/>
            <person name="Sakamoto S."/>
            <person name="Ohme-Takagi M."/>
            <person name="Yagi M."/>
            <person name="Zeng S.J."/>
            <person name="Shen C.Y."/>
            <person name="Yeh C.M."/>
            <person name="Luo Y.B."/>
            <person name="Tsai W.C."/>
            <person name="Van de Peer Y."/>
            <person name="Liu Z.J."/>
        </authorList>
    </citation>
    <scope>NUCLEOTIDE SEQUENCE [LARGE SCALE GENOMIC DNA]</scope>
    <source>
        <strain evidence="3">cv. Shenzhen</strain>
        <tissue evidence="2">Stem</tissue>
    </source>
</reference>
<keyword evidence="1" id="KW-0732">Signal</keyword>
<evidence type="ECO:0000313" key="2">
    <source>
        <dbReference type="EMBL" id="PKA46125.1"/>
    </source>
</evidence>
<feature type="chain" id="PRO_5014163791" description="Cystatin domain-containing protein" evidence="1">
    <location>
        <begin position="26"/>
        <end position="131"/>
    </location>
</feature>
<evidence type="ECO:0008006" key="4">
    <source>
        <dbReference type="Google" id="ProtNLM"/>
    </source>
</evidence>
<dbReference type="EMBL" id="KZ454427">
    <property type="protein sequence ID" value="PKA46125.1"/>
    <property type="molecule type" value="Genomic_DNA"/>
</dbReference>
<name>A0A2H9ZS54_9ASPA</name>
<dbReference type="Proteomes" id="UP000236161">
    <property type="component" value="Unassembled WGS sequence"/>
</dbReference>
<accession>A0A2H9ZS54</accession>
<organism evidence="2 3">
    <name type="scientific">Apostasia shenzhenica</name>
    <dbReference type="NCBI Taxonomy" id="1088818"/>
    <lineage>
        <taxon>Eukaryota</taxon>
        <taxon>Viridiplantae</taxon>
        <taxon>Streptophyta</taxon>
        <taxon>Embryophyta</taxon>
        <taxon>Tracheophyta</taxon>
        <taxon>Spermatophyta</taxon>
        <taxon>Magnoliopsida</taxon>
        <taxon>Liliopsida</taxon>
        <taxon>Asparagales</taxon>
        <taxon>Orchidaceae</taxon>
        <taxon>Apostasioideae</taxon>
        <taxon>Apostasia</taxon>
    </lineage>
</organism>
<dbReference type="AlphaFoldDB" id="A0A2H9ZS54"/>
<feature type="signal peptide" evidence="1">
    <location>
        <begin position="1"/>
        <end position="25"/>
    </location>
</feature>
<proteinExistence type="predicted"/>
<evidence type="ECO:0000313" key="3">
    <source>
        <dbReference type="Proteomes" id="UP000236161"/>
    </source>
</evidence>
<evidence type="ECO:0000256" key="1">
    <source>
        <dbReference type="SAM" id="SignalP"/>
    </source>
</evidence>
<protein>
    <recommendedName>
        <fullName evidence="4">Cystatin domain-containing protein</fullName>
    </recommendedName>
</protein>